<dbReference type="EMBL" id="KB644408">
    <property type="protein sequence ID" value="EPS25106.1"/>
    <property type="molecule type" value="Genomic_DNA"/>
</dbReference>
<evidence type="ECO:0000313" key="3">
    <source>
        <dbReference type="Proteomes" id="UP000019376"/>
    </source>
</evidence>
<dbReference type="Proteomes" id="UP000019376">
    <property type="component" value="Unassembled WGS sequence"/>
</dbReference>
<feature type="compositionally biased region" description="Basic and acidic residues" evidence="1">
    <location>
        <begin position="97"/>
        <end position="109"/>
    </location>
</feature>
<protein>
    <submittedName>
        <fullName evidence="2">Uncharacterized protein</fullName>
    </submittedName>
</protein>
<accession>S7Z8V7</accession>
<evidence type="ECO:0000313" key="2">
    <source>
        <dbReference type="EMBL" id="EPS25106.1"/>
    </source>
</evidence>
<proteinExistence type="predicted"/>
<name>S7Z8V7_PENO1</name>
<evidence type="ECO:0000256" key="1">
    <source>
        <dbReference type="SAM" id="MobiDB-lite"/>
    </source>
</evidence>
<reference evidence="2 3" key="1">
    <citation type="journal article" date="2013" name="PLoS ONE">
        <title>Genomic and secretomic analyses reveal unique features of the lignocellulolytic enzyme system of Penicillium decumbens.</title>
        <authorList>
            <person name="Liu G."/>
            <person name="Zhang L."/>
            <person name="Wei X."/>
            <person name="Zou G."/>
            <person name="Qin Y."/>
            <person name="Ma L."/>
            <person name="Li J."/>
            <person name="Zheng H."/>
            <person name="Wang S."/>
            <person name="Wang C."/>
            <person name="Xun L."/>
            <person name="Zhao G.-P."/>
            <person name="Zhou Z."/>
            <person name="Qu Y."/>
        </authorList>
    </citation>
    <scope>NUCLEOTIDE SEQUENCE [LARGE SCALE GENOMIC DNA]</scope>
    <source>
        <strain evidence="3">114-2 / CGMCC 5302</strain>
    </source>
</reference>
<dbReference type="AlphaFoldDB" id="S7Z8V7"/>
<gene>
    <name evidence="2" type="ORF">PDE_00037</name>
</gene>
<sequence>MYLYFVKNAVLLPSCLLDLEFVEASRRVDSARADLASSGPTTSRPTAFKLFAFCSLSPLRLANERLVTSPCQAWPAYPDVASSQMAMWRKGYVEHGPVRDRRPATEPHEPFPGSKWSSSVTNSPARTRVQA</sequence>
<feature type="compositionally biased region" description="Polar residues" evidence="1">
    <location>
        <begin position="115"/>
        <end position="131"/>
    </location>
</feature>
<dbReference type="HOGENOM" id="CLU_1928328_0_0_1"/>
<organism evidence="2 3">
    <name type="scientific">Penicillium oxalicum (strain 114-2 / CGMCC 5302)</name>
    <name type="common">Penicillium decumbens</name>
    <dbReference type="NCBI Taxonomy" id="933388"/>
    <lineage>
        <taxon>Eukaryota</taxon>
        <taxon>Fungi</taxon>
        <taxon>Dikarya</taxon>
        <taxon>Ascomycota</taxon>
        <taxon>Pezizomycotina</taxon>
        <taxon>Eurotiomycetes</taxon>
        <taxon>Eurotiomycetidae</taxon>
        <taxon>Eurotiales</taxon>
        <taxon>Aspergillaceae</taxon>
        <taxon>Penicillium</taxon>
    </lineage>
</organism>
<feature type="region of interest" description="Disordered" evidence="1">
    <location>
        <begin position="97"/>
        <end position="131"/>
    </location>
</feature>
<keyword evidence="3" id="KW-1185">Reference proteome</keyword>